<proteinExistence type="inferred from homology"/>
<dbReference type="PROSITE" id="PS00671">
    <property type="entry name" value="D_2_HYDROXYACID_DH_3"/>
    <property type="match status" value="1"/>
</dbReference>
<dbReference type="SUPFAM" id="SSF51735">
    <property type="entry name" value="NAD(P)-binding Rossmann-fold domains"/>
    <property type="match status" value="1"/>
</dbReference>
<evidence type="ECO:0000256" key="1">
    <source>
        <dbReference type="ARBA" id="ARBA00023002"/>
    </source>
</evidence>
<dbReference type="InterPro" id="IPR036291">
    <property type="entry name" value="NAD(P)-bd_dom_sf"/>
</dbReference>
<evidence type="ECO:0000256" key="2">
    <source>
        <dbReference type="RuleBase" id="RU003719"/>
    </source>
</evidence>
<dbReference type="Pfam" id="PF00389">
    <property type="entry name" value="2-Hacid_dh"/>
    <property type="match status" value="1"/>
</dbReference>
<dbReference type="Gene3D" id="3.40.50.720">
    <property type="entry name" value="NAD(P)-binding Rossmann-like Domain"/>
    <property type="match status" value="2"/>
</dbReference>
<comment type="caution">
    <text evidence="5">The sequence shown here is derived from an EMBL/GenBank/DDBJ whole genome shotgun (WGS) entry which is preliminary data.</text>
</comment>
<dbReference type="Proteomes" id="UP001642520">
    <property type="component" value="Unassembled WGS sequence"/>
</dbReference>
<dbReference type="EMBL" id="CAXAJV020001290">
    <property type="protein sequence ID" value="CAL7940558.1"/>
    <property type="molecule type" value="Genomic_DNA"/>
</dbReference>
<feature type="domain" description="D-isomer specific 2-hydroxyacid dehydrogenase catalytic" evidence="3">
    <location>
        <begin position="45"/>
        <end position="356"/>
    </location>
</feature>
<dbReference type="InterPro" id="IPR029753">
    <property type="entry name" value="D-isomer_DH_CS"/>
</dbReference>
<dbReference type="CDD" id="cd05301">
    <property type="entry name" value="GDH"/>
    <property type="match status" value="1"/>
</dbReference>
<keyword evidence="1 2" id="KW-0560">Oxidoreductase</keyword>
<name>A0ABP1NHR3_XYLVO</name>
<organism evidence="5 6">
    <name type="scientific">Xylocopa violacea</name>
    <name type="common">Violet carpenter bee</name>
    <name type="synonym">Apis violacea</name>
    <dbReference type="NCBI Taxonomy" id="135666"/>
    <lineage>
        <taxon>Eukaryota</taxon>
        <taxon>Metazoa</taxon>
        <taxon>Ecdysozoa</taxon>
        <taxon>Arthropoda</taxon>
        <taxon>Hexapoda</taxon>
        <taxon>Insecta</taxon>
        <taxon>Pterygota</taxon>
        <taxon>Neoptera</taxon>
        <taxon>Endopterygota</taxon>
        <taxon>Hymenoptera</taxon>
        <taxon>Apocrita</taxon>
        <taxon>Aculeata</taxon>
        <taxon>Apoidea</taxon>
        <taxon>Anthophila</taxon>
        <taxon>Apidae</taxon>
        <taxon>Xylocopa</taxon>
        <taxon>Xylocopa</taxon>
    </lineage>
</organism>
<accession>A0ABP1NHR3</accession>
<dbReference type="SUPFAM" id="SSF52283">
    <property type="entry name" value="Formate/glycerate dehydrogenase catalytic domain-like"/>
    <property type="match status" value="1"/>
</dbReference>
<evidence type="ECO:0000259" key="3">
    <source>
        <dbReference type="Pfam" id="PF00389"/>
    </source>
</evidence>
<gene>
    <name evidence="5" type="ORF">XYLVIOL_LOCUS4541</name>
</gene>
<evidence type="ECO:0000313" key="5">
    <source>
        <dbReference type="EMBL" id="CAL7940558.1"/>
    </source>
</evidence>
<protein>
    <recommendedName>
        <fullName evidence="7">Glyoxylate reductase/hydroxypyruvate reductase</fullName>
    </recommendedName>
</protein>
<comment type="similarity">
    <text evidence="2">Belongs to the D-isomer specific 2-hydroxyacid dehydrogenase family.</text>
</comment>
<dbReference type="InterPro" id="IPR050223">
    <property type="entry name" value="D-isomer_2-hydroxyacid_DH"/>
</dbReference>
<dbReference type="Pfam" id="PF02826">
    <property type="entry name" value="2-Hacid_dh_C"/>
    <property type="match status" value="1"/>
</dbReference>
<dbReference type="PROSITE" id="PS00065">
    <property type="entry name" value="D_2_HYDROXYACID_DH_1"/>
    <property type="match status" value="1"/>
</dbReference>
<reference evidence="5 6" key="1">
    <citation type="submission" date="2024-08" db="EMBL/GenBank/DDBJ databases">
        <authorList>
            <person name="Will J Nash"/>
            <person name="Angela Man"/>
            <person name="Seanna McTaggart"/>
            <person name="Kendall Baker"/>
            <person name="Tom Barker"/>
            <person name="Leah Catchpole"/>
            <person name="Alex Durrant"/>
            <person name="Karim Gharbi"/>
            <person name="Naomi Irish"/>
            <person name="Gemy Kaithakottil"/>
            <person name="Debby Ku"/>
            <person name="Aaliyah Providence"/>
            <person name="Felix Shaw"/>
            <person name="David Swarbreck"/>
            <person name="Chris Watkins"/>
            <person name="Ann M. McCartney"/>
            <person name="Giulio Formenti"/>
            <person name="Alice Mouton"/>
            <person name="Noel Vella"/>
            <person name="Bjorn M von Reumont"/>
            <person name="Adriana Vella"/>
            <person name="Wilfried Haerty"/>
        </authorList>
    </citation>
    <scope>NUCLEOTIDE SEQUENCE [LARGE SCALE GENOMIC DNA]</scope>
</reference>
<dbReference type="PANTHER" id="PTHR10996:SF277">
    <property type="entry name" value="GLYOXYLATE REDUCTASE_HYDROXYPYRUVATE REDUCTASE"/>
    <property type="match status" value="1"/>
</dbReference>
<evidence type="ECO:0008006" key="7">
    <source>
        <dbReference type="Google" id="ProtNLM"/>
    </source>
</evidence>
<evidence type="ECO:0000259" key="4">
    <source>
        <dbReference type="Pfam" id="PF02826"/>
    </source>
</evidence>
<dbReference type="InterPro" id="IPR006140">
    <property type="entry name" value="D-isomer_DH_NAD-bd"/>
</dbReference>
<dbReference type="InterPro" id="IPR006139">
    <property type="entry name" value="D-isomer_2_OHA_DH_cat_dom"/>
</dbReference>
<feature type="domain" description="D-isomer specific 2-hydroxyacid dehydrogenase NAD-binding" evidence="4">
    <location>
        <begin position="151"/>
        <end position="329"/>
    </location>
</feature>
<evidence type="ECO:0000313" key="6">
    <source>
        <dbReference type="Proteomes" id="UP001642520"/>
    </source>
</evidence>
<keyword evidence="6" id="KW-1185">Reference proteome</keyword>
<dbReference type="InterPro" id="IPR029752">
    <property type="entry name" value="D-isomer_DH_CS1"/>
</dbReference>
<sequence>MFLSNFFSRAKPSQRSLLSIALKLSQYNSPKFVTFDSMKMSRPKVLITRPDIPTAGLNLLKEQCDIVLWEKPEPIPRSELLSKIKNVDAVYCLLTDKIDEEILNAAGPQLKVVASMSVGVDHLDLQALKRRNIKVGYTPGILTNATAELTVALLLATSRRLIEANRAIYKGEWKAWSPTWMCGPGLSGSTIGIVGLGRIGTQVAKCLKSFNTAKILYTSRSVKQEASEFGGERVEFNVLLQESDFVIVTTALTPETKQMFNQDTFKQMKRSAIFINISRGEVVDQPALIKALKTGTIRAAGLDVMTPEPIPLDSELLKLDNCVILPHIGSAAIETREQMSIITAKNILAVLKGSPADMPTPLQL</sequence>
<dbReference type="PANTHER" id="PTHR10996">
    <property type="entry name" value="2-HYDROXYACID DEHYDROGENASE-RELATED"/>
    <property type="match status" value="1"/>
</dbReference>